<evidence type="ECO:0000313" key="1">
    <source>
        <dbReference type="EMBL" id="JAH82111.1"/>
    </source>
</evidence>
<sequence length="29" mass="3355">MTVVFKLIISNLNELYLCNIMSCPFNCKC</sequence>
<reference evidence="1" key="2">
    <citation type="journal article" date="2015" name="Fish Shellfish Immunol.">
        <title>Early steps in the European eel (Anguilla anguilla)-Vibrio vulnificus interaction in the gills: Role of the RtxA13 toxin.</title>
        <authorList>
            <person name="Callol A."/>
            <person name="Pajuelo D."/>
            <person name="Ebbesson L."/>
            <person name="Teles M."/>
            <person name="MacKenzie S."/>
            <person name="Amaro C."/>
        </authorList>
    </citation>
    <scope>NUCLEOTIDE SEQUENCE</scope>
</reference>
<proteinExistence type="predicted"/>
<name>A0A0E9VVJ5_ANGAN</name>
<reference evidence="1" key="1">
    <citation type="submission" date="2014-11" db="EMBL/GenBank/DDBJ databases">
        <authorList>
            <person name="Amaro Gonzalez C."/>
        </authorList>
    </citation>
    <scope>NUCLEOTIDE SEQUENCE</scope>
</reference>
<accession>A0A0E9VVJ5</accession>
<dbReference type="EMBL" id="GBXM01026466">
    <property type="protein sequence ID" value="JAH82111.1"/>
    <property type="molecule type" value="Transcribed_RNA"/>
</dbReference>
<organism evidence="1">
    <name type="scientific">Anguilla anguilla</name>
    <name type="common">European freshwater eel</name>
    <name type="synonym">Muraena anguilla</name>
    <dbReference type="NCBI Taxonomy" id="7936"/>
    <lineage>
        <taxon>Eukaryota</taxon>
        <taxon>Metazoa</taxon>
        <taxon>Chordata</taxon>
        <taxon>Craniata</taxon>
        <taxon>Vertebrata</taxon>
        <taxon>Euteleostomi</taxon>
        <taxon>Actinopterygii</taxon>
        <taxon>Neopterygii</taxon>
        <taxon>Teleostei</taxon>
        <taxon>Anguilliformes</taxon>
        <taxon>Anguillidae</taxon>
        <taxon>Anguilla</taxon>
    </lineage>
</organism>
<protein>
    <submittedName>
        <fullName evidence="1">Uncharacterized protein</fullName>
    </submittedName>
</protein>
<dbReference type="AlphaFoldDB" id="A0A0E9VVJ5"/>